<dbReference type="Proteomes" id="UP001187415">
    <property type="component" value="Unassembled WGS sequence"/>
</dbReference>
<dbReference type="AlphaFoldDB" id="A0AA88ILC0"/>
<proteinExistence type="predicted"/>
<protein>
    <submittedName>
        <fullName evidence="2">Uncharacterized protein</fullName>
    </submittedName>
</protein>
<reference evidence="2" key="1">
    <citation type="submission" date="2023-07" db="EMBL/GenBank/DDBJ databases">
        <title>Chromosome-level Genome Assembly of Striped Snakehead (Channa striata).</title>
        <authorList>
            <person name="Liu H."/>
        </authorList>
    </citation>
    <scope>NUCLEOTIDE SEQUENCE</scope>
    <source>
        <strain evidence="2">Gz</strain>
        <tissue evidence="2">Muscle</tissue>
    </source>
</reference>
<evidence type="ECO:0000313" key="3">
    <source>
        <dbReference type="Proteomes" id="UP001187415"/>
    </source>
</evidence>
<comment type="caution">
    <text evidence="2">The sequence shown here is derived from an EMBL/GenBank/DDBJ whole genome shotgun (WGS) entry which is preliminary data.</text>
</comment>
<name>A0AA88ILC0_CHASR</name>
<sequence>MPPKKSQQQQTEVGNEANPTSGTVEDEAQPGTSFSVSPDSSLGILAKMFESFIHITSSRSATVTRCFRSTGMWNCLEQRLCNELSVHAFLTDPLLCDLMAGSNKDSEV</sequence>
<accession>A0AA88ILC0</accession>
<dbReference type="EMBL" id="JAUPFM010000022">
    <property type="protein sequence ID" value="KAK2816006.1"/>
    <property type="molecule type" value="Genomic_DNA"/>
</dbReference>
<evidence type="ECO:0000256" key="1">
    <source>
        <dbReference type="SAM" id="MobiDB-lite"/>
    </source>
</evidence>
<organism evidence="2 3">
    <name type="scientific">Channa striata</name>
    <name type="common">Snakehead murrel</name>
    <name type="synonym">Ophicephalus striatus</name>
    <dbReference type="NCBI Taxonomy" id="64152"/>
    <lineage>
        <taxon>Eukaryota</taxon>
        <taxon>Metazoa</taxon>
        <taxon>Chordata</taxon>
        <taxon>Craniata</taxon>
        <taxon>Vertebrata</taxon>
        <taxon>Euteleostomi</taxon>
        <taxon>Actinopterygii</taxon>
        <taxon>Neopterygii</taxon>
        <taxon>Teleostei</taxon>
        <taxon>Neoteleostei</taxon>
        <taxon>Acanthomorphata</taxon>
        <taxon>Anabantaria</taxon>
        <taxon>Anabantiformes</taxon>
        <taxon>Channoidei</taxon>
        <taxon>Channidae</taxon>
        <taxon>Channa</taxon>
    </lineage>
</organism>
<feature type="compositionally biased region" description="Polar residues" evidence="1">
    <location>
        <begin position="1"/>
        <end position="23"/>
    </location>
</feature>
<gene>
    <name evidence="2" type="ORF">Q5P01_026473</name>
</gene>
<evidence type="ECO:0000313" key="2">
    <source>
        <dbReference type="EMBL" id="KAK2816006.1"/>
    </source>
</evidence>
<keyword evidence="3" id="KW-1185">Reference proteome</keyword>
<feature type="region of interest" description="Disordered" evidence="1">
    <location>
        <begin position="1"/>
        <end position="38"/>
    </location>
</feature>